<dbReference type="AlphaFoldDB" id="A0A7R9PX07"/>
<evidence type="ECO:0000256" key="3">
    <source>
        <dbReference type="ARBA" id="ARBA00022771"/>
    </source>
</evidence>
<dbReference type="GO" id="GO:0061630">
    <property type="term" value="F:ubiquitin protein ligase activity"/>
    <property type="evidence" value="ECO:0007669"/>
    <property type="project" value="TreeGrafter"/>
</dbReference>
<dbReference type="FunFam" id="1.10.1170.10:FF:000002">
    <property type="entry name" value="Baculoviral IAP repeat containing 7"/>
    <property type="match status" value="1"/>
</dbReference>
<evidence type="ECO:0000313" key="8">
    <source>
        <dbReference type="Proteomes" id="UP000759131"/>
    </source>
</evidence>
<dbReference type="InterPro" id="IPR001370">
    <property type="entry name" value="BIR_rpt"/>
</dbReference>
<evidence type="ECO:0000256" key="5">
    <source>
        <dbReference type="PROSITE-ProRule" id="PRU00175"/>
    </source>
</evidence>
<comment type="similarity">
    <text evidence="1">Belongs to the IAP family.</text>
</comment>
<evidence type="ECO:0000256" key="4">
    <source>
        <dbReference type="ARBA" id="ARBA00022833"/>
    </source>
</evidence>
<accession>A0A7R9PX07</accession>
<dbReference type="PANTHER" id="PTHR10044">
    <property type="entry name" value="INHIBITOR OF APOPTOSIS"/>
    <property type="match status" value="1"/>
</dbReference>
<dbReference type="GO" id="GO:0005634">
    <property type="term" value="C:nucleus"/>
    <property type="evidence" value="ECO:0007669"/>
    <property type="project" value="TreeGrafter"/>
</dbReference>
<reference evidence="7" key="1">
    <citation type="submission" date="2020-11" db="EMBL/GenBank/DDBJ databases">
        <authorList>
            <person name="Tran Van P."/>
        </authorList>
    </citation>
    <scope>NUCLEOTIDE SEQUENCE</scope>
</reference>
<dbReference type="Gene3D" id="1.10.1170.10">
    <property type="entry name" value="Inhibitor Of Apoptosis Protein (2mihbC-IAP-1), Chain A"/>
    <property type="match status" value="1"/>
</dbReference>
<dbReference type="GO" id="GO:0043027">
    <property type="term" value="F:cysteine-type endopeptidase inhibitor activity involved in apoptotic process"/>
    <property type="evidence" value="ECO:0007669"/>
    <property type="project" value="TreeGrafter"/>
</dbReference>
<dbReference type="PANTHER" id="PTHR10044:SF139">
    <property type="entry name" value="DEATH-ASSOCIATED INHIBITOR OF APOPTOSIS 2"/>
    <property type="match status" value="1"/>
</dbReference>
<dbReference type="InterPro" id="IPR001841">
    <property type="entry name" value="Znf_RING"/>
</dbReference>
<name>A0A7R9PX07_9ACAR</name>
<dbReference type="EMBL" id="OC856665">
    <property type="protein sequence ID" value="CAD7624088.1"/>
    <property type="molecule type" value="Genomic_DNA"/>
</dbReference>
<keyword evidence="8" id="KW-1185">Reference proteome</keyword>
<dbReference type="SMART" id="SM00238">
    <property type="entry name" value="BIR"/>
    <property type="match status" value="1"/>
</dbReference>
<keyword evidence="4" id="KW-0862">Zinc</keyword>
<evidence type="ECO:0000256" key="1">
    <source>
        <dbReference type="ARBA" id="ARBA00006672"/>
    </source>
</evidence>
<dbReference type="GO" id="GO:0043066">
    <property type="term" value="P:negative regulation of apoptotic process"/>
    <property type="evidence" value="ECO:0007669"/>
    <property type="project" value="TreeGrafter"/>
</dbReference>
<evidence type="ECO:0000313" key="7">
    <source>
        <dbReference type="EMBL" id="CAD7624088.1"/>
    </source>
</evidence>
<dbReference type="GO" id="GO:0008270">
    <property type="term" value="F:zinc ion binding"/>
    <property type="evidence" value="ECO:0007669"/>
    <property type="project" value="UniProtKB-KW"/>
</dbReference>
<dbReference type="GO" id="GO:0051726">
    <property type="term" value="P:regulation of cell cycle"/>
    <property type="evidence" value="ECO:0007669"/>
    <property type="project" value="TreeGrafter"/>
</dbReference>
<dbReference type="InterPro" id="IPR050784">
    <property type="entry name" value="IAP"/>
</dbReference>
<organism evidence="7">
    <name type="scientific">Medioppia subpectinata</name>
    <dbReference type="NCBI Taxonomy" id="1979941"/>
    <lineage>
        <taxon>Eukaryota</taxon>
        <taxon>Metazoa</taxon>
        <taxon>Ecdysozoa</taxon>
        <taxon>Arthropoda</taxon>
        <taxon>Chelicerata</taxon>
        <taxon>Arachnida</taxon>
        <taxon>Acari</taxon>
        <taxon>Acariformes</taxon>
        <taxon>Sarcoptiformes</taxon>
        <taxon>Oribatida</taxon>
        <taxon>Brachypylina</taxon>
        <taxon>Oppioidea</taxon>
        <taxon>Oppiidae</taxon>
        <taxon>Medioppia</taxon>
    </lineage>
</organism>
<gene>
    <name evidence="7" type="ORF">OSB1V03_LOCUS4534</name>
</gene>
<dbReference type="OrthoDB" id="6499534at2759"/>
<dbReference type="SUPFAM" id="SSF57924">
    <property type="entry name" value="Inhibitor of apoptosis (IAP) repeat"/>
    <property type="match status" value="1"/>
</dbReference>
<dbReference type="InterPro" id="IPR013083">
    <property type="entry name" value="Znf_RING/FYVE/PHD"/>
</dbReference>
<proteinExistence type="inferred from homology"/>
<keyword evidence="2" id="KW-0479">Metal-binding</keyword>
<feature type="domain" description="RING-type" evidence="6">
    <location>
        <begin position="179"/>
        <end position="213"/>
    </location>
</feature>
<sequence>MAEPALKPNYISYDERLSTYSKDWNKQCSRTSESLAEAGFYMVGTLRSFSRHITKDVWTEHAFWFPWCEFVIVIKGEEFIDQVIRENKYGIQRSLQTNRDDILHEWMLSGLAWGALKRRVTSYPELLNVMILRYNEKGEPFKDQIEFNKFLVNYRSKNNMNATENETTPPIAKIEELTCKVCMVYELGISFTPCGHMICTKCSTQLSDCPICRNKIKFIQQLYFS</sequence>
<dbReference type="GO" id="GO:0005737">
    <property type="term" value="C:cytoplasm"/>
    <property type="evidence" value="ECO:0007669"/>
    <property type="project" value="TreeGrafter"/>
</dbReference>
<dbReference type="Pfam" id="PF13920">
    <property type="entry name" value="zf-C3HC4_3"/>
    <property type="match status" value="1"/>
</dbReference>
<dbReference type="EMBL" id="CAJPIZ010002090">
    <property type="protein sequence ID" value="CAG2104518.1"/>
    <property type="molecule type" value="Genomic_DNA"/>
</dbReference>
<dbReference type="Gene3D" id="3.30.40.10">
    <property type="entry name" value="Zinc/RING finger domain, C3HC4 (zinc finger)"/>
    <property type="match status" value="1"/>
</dbReference>
<dbReference type="Proteomes" id="UP000759131">
    <property type="component" value="Unassembled WGS sequence"/>
</dbReference>
<dbReference type="SMART" id="SM00184">
    <property type="entry name" value="RING"/>
    <property type="match status" value="1"/>
</dbReference>
<keyword evidence="3 5" id="KW-0863">Zinc-finger</keyword>
<evidence type="ECO:0000259" key="6">
    <source>
        <dbReference type="PROSITE" id="PS50089"/>
    </source>
</evidence>
<dbReference type="PROSITE" id="PS50089">
    <property type="entry name" value="ZF_RING_2"/>
    <property type="match status" value="1"/>
</dbReference>
<dbReference type="GO" id="GO:0031398">
    <property type="term" value="P:positive regulation of protein ubiquitination"/>
    <property type="evidence" value="ECO:0007669"/>
    <property type="project" value="TreeGrafter"/>
</dbReference>
<protein>
    <recommendedName>
        <fullName evidence="6">RING-type domain-containing protein</fullName>
    </recommendedName>
</protein>
<evidence type="ECO:0000256" key="2">
    <source>
        <dbReference type="ARBA" id="ARBA00022723"/>
    </source>
</evidence>